<evidence type="ECO:0000313" key="2">
    <source>
        <dbReference type="Proteomes" id="UP000243205"/>
    </source>
</evidence>
<organism evidence="1 2">
    <name type="scientific">Desulfuromonas thiophila</name>
    <dbReference type="NCBI Taxonomy" id="57664"/>
    <lineage>
        <taxon>Bacteria</taxon>
        <taxon>Pseudomonadati</taxon>
        <taxon>Thermodesulfobacteriota</taxon>
        <taxon>Desulfuromonadia</taxon>
        <taxon>Desulfuromonadales</taxon>
        <taxon>Desulfuromonadaceae</taxon>
        <taxon>Desulfuromonas</taxon>
    </lineage>
</organism>
<dbReference type="AlphaFoldDB" id="A0A1G7DB78"/>
<evidence type="ECO:0000313" key="1">
    <source>
        <dbReference type="EMBL" id="SDE48807.1"/>
    </source>
</evidence>
<sequence>MHVSLGSRRLTAERALGGGGSYPAALEKLCGDLAIKIQEHFLPLFVGTYSAAPYRLGFEDFHPERALGFLAHELDFTHLRMLWRRWRKKAQLKLLGQRLTPFGPDWLDGALSRLPGLQGDFVPDFRLIDYPVSFLSSAESPALDGHLGNQQRLLADLDAMGVFDARMSLYQLMKLRSYQQQGFCGFEGRYYSLFPSFGADMAAAVSLQQLISALAFQYMASGLGQHRTIPDTPQCESERRQIFFGRALGLPTFYVRRDSRNRFLLRILRRTAGVRVSRRYPGYWRVPQQQYALAALEVLEQDGAALIEQLGCGELLTDLRQRLLRPAEASAVGRLSRAILADAGVRQPLQLPAAEFNRLAERYYRDQLRLEQLWEGLADLRPTVASLAAEGSAAERVWLRQQLGGREDLTTAFDDLVQRLRQQRLRGADLLALINLVLLCLQQDRRRAGLTGEGEGDHDATTPVYRAL</sequence>
<gene>
    <name evidence="1" type="ORF">SAMN05661003_1132</name>
</gene>
<dbReference type="RefSeq" id="WP_092079346.1">
    <property type="nucleotide sequence ID" value="NZ_FNAQ01000013.1"/>
</dbReference>
<reference evidence="2" key="1">
    <citation type="submission" date="2016-10" db="EMBL/GenBank/DDBJ databases">
        <authorList>
            <person name="Varghese N."/>
            <person name="Submissions S."/>
        </authorList>
    </citation>
    <scope>NUCLEOTIDE SEQUENCE [LARGE SCALE GENOMIC DNA]</scope>
    <source>
        <strain evidence="2">DSM 8987</strain>
    </source>
</reference>
<keyword evidence="2" id="KW-1185">Reference proteome</keyword>
<dbReference type="EMBL" id="FNAQ01000013">
    <property type="protein sequence ID" value="SDE48807.1"/>
    <property type="molecule type" value="Genomic_DNA"/>
</dbReference>
<dbReference type="OrthoDB" id="5385891at2"/>
<accession>A0A1G7DB78</accession>
<proteinExistence type="predicted"/>
<protein>
    <submittedName>
        <fullName evidence="1">Uncharacterized protein</fullName>
    </submittedName>
</protein>
<dbReference type="STRING" id="57664.SAMN05661003_1132"/>
<dbReference type="Proteomes" id="UP000243205">
    <property type="component" value="Unassembled WGS sequence"/>
</dbReference>
<name>A0A1G7DB78_9BACT</name>